<dbReference type="PANTHER" id="PTHR43394">
    <property type="entry name" value="ATP-DEPENDENT PERMEASE MDL1, MITOCHONDRIAL"/>
    <property type="match status" value="1"/>
</dbReference>
<keyword evidence="11" id="KW-1185">Reference proteome</keyword>
<dbReference type="InterPro" id="IPR003593">
    <property type="entry name" value="AAA+_ATPase"/>
</dbReference>
<dbReference type="CDD" id="cd18552">
    <property type="entry name" value="ABC_6TM_MsbA_like"/>
    <property type="match status" value="1"/>
</dbReference>
<dbReference type="InterPro" id="IPR017871">
    <property type="entry name" value="ABC_transporter-like_CS"/>
</dbReference>
<dbReference type="Gene3D" id="1.20.1560.10">
    <property type="entry name" value="ABC transporter type 1, transmembrane domain"/>
    <property type="match status" value="1"/>
</dbReference>
<feature type="transmembrane region" description="Helical" evidence="7">
    <location>
        <begin position="217"/>
        <end position="238"/>
    </location>
</feature>
<accession>A0ABZ2Y9I6</accession>
<keyword evidence="2 7" id="KW-0812">Transmembrane</keyword>
<sequence length="553" mass="61680">MAIVGASFSIVLPWLVKDIIDKVLLERNIRLLMLISFGVVIIFFVKGVASYVQNYWISIAGFRTITRLRSELYAHLHNLSASFFHENPTGEVISRMTNDISILQNFFANVFLNIFMDIMIFLGSMVFLFFIHWKLALFSVAVFPLVGLCIDYLGRKIRGASHLLQKKTATLTSLIERAVTGMKIIQSYVSSPYEVQRFEAENEVNFRLAMKQARAKALLTPLVELVASCALTAVIWFGGREVIQGNLTPGGLVAFLGYLVTAASPLSSFSRGFQILQQSLASAERIFEFLDIPPQVKDEEGSIEKKEVTRGLRIRDVSFSYQGEKVLKNFNLEVKVGEKVGIVGPSGAGKSTLINLLLRFYDPDSGNIEIDGIDIRKIKLSSLRNLIGVVLQDALVLGGTVWENILYGKLDAQPAEIFEASKKARAHDFVMALEKGYDTNVGDAGCRLSGGQKQRIAIARAFLKDPPILVFDEATSNLDPESERYIREAISEIDRSKIVIVVAHSPAMVKDLDRIVLLWDGTVRAEGSHEELLSSCEEYRRLFGGVREWQKSV</sequence>
<dbReference type="PANTHER" id="PTHR43394:SF1">
    <property type="entry name" value="ATP-BINDING CASSETTE SUB-FAMILY B MEMBER 10, MITOCHONDRIAL"/>
    <property type="match status" value="1"/>
</dbReference>
<dbReference type="InterPro" id="IPR003439">
    <property type="entry name" value="ABC_transporter-like_ATP-bd"/>
</dbReference>
<evidence type="ECO:0000259" key="9">
    <source>
        <dbReference type="PROSITE" id="PS50929"/>
    </source>
</evidence>
<dbReference type="SUPFAM" id="SSF52540">
    <property type="entry name" value="P-loop containing nucleoside triphosphate hydrolases"/>
    <property type="match status" value="1"/>
</dbReference>
<dbReference type="PROSITE" id="PS50893">
    <property type="entry name" value="ABC_TRANSPORTER_2"/>
    <property type="match status" value="1"/>
</dbReference>
<evidence type="ECO:0000313" key="10">
    <source>
        <dbReference type="EMBL" id="WZL75653.1"/>
    </source>
</evidence>
<gene>
    <name evidence="10" type="ORF">QBE54_08660</name>
</gene>
<proteinExistence type="predicted"/>
<keyword evidence="6 7" id="KW-0472">Membrane</keyword>
<evidence type="ECO:0000313" key="11">
    <source>
        <dbReference type="Proteomes" id="UP001461341"/>
    </source>
</evidence>
<reference evidence="10 11" key="1">
    <citation type="submission" date="2023-03" db="EMBL/GenBank/DDBJ databases">
        <title>Novel Species.</title>
        <authorList>
            <person name="Ma S."/>
        </authorList>
    </citation>
    <scope>NUCLEOTIDE SEQUENCE [LARGE SCALE GENOMIC DNA]</scope>
    <source>
        <strain evidence="10 11">B11</strain>
    </source>
</reference>
<dbReference type="InterPro" id="IPR027417">
    <property type="entry name" value="P-loop_NTPase"/>
</dbReference>
<evidence type="ECO:0000256" key="5">
    <source>
        <dbReference type="ARBA" id="ARBA00022989"/>
    </source>
</evidence>
<dbReference type="InterPro" id="IPR011527">
    <property type="entry name" value="ABC1_TM_dom"/>
</dbReference>
<feature type="transmembrane region" description="Helical" evidence="7">
    <location>
        <begin position="28"/>
        <end position="49"/>
    </location>
</feature>
<dbReference type="EMBL" id="CP121689">
    <property type="protein sequence ID" value="WZL75653.1"/>
    <property type="molecule type" value="Genomic_DNA"/>
</dbReference>
<dbReference type="Pfam" id="PF00005">
    <property type="entry name" value="ABC_tran"/>
    <property type="match status" value="1"/>
</dbReference>
<evidence type="ECO:0000259" key="8">
    <source>
        <dbReference type="PROSITE" id="PS50893"/>
    </source>
</evidence>
<dbReference type="SUPFAM" id="SSF90123">
    <property type="entry name" value="ABC transporter transmembrane region"/>
    <property type="match status" value="1"/>
</dbReference>
<protein>
    <submittedName>
        <fullName evidence="10">ABC transporter ATP-binding protein</fullName>
    </submittedName>
</protein>
<dbReference type="GO" id="GO:0005524">
    <property type="term" value="F:ATP binding"/>
    <property type="evidence" value="ECO:0007669"/>
    <property type="project" value="UniProtKB-KW"/>
</dbReference>
<feature type="transmembrane region" description="Helical" evidence="7">
    <location>
        <begin position="136"/>
        <end position="154"/>
    </location>
</feature>
<dbReference type="SMART" id="SM00382">
    <property type="entry name" value="AAA"/>
    <property type="match status" value="1"/>
</dbReference>
<evidence type="ECO:0000256" key="3">
    <source>
        <dbReference type="ARBA" id="ARBA00022741"/>
    </source>
</evidence>
<keyword evidence="3" id="KW-0547">Nucleotide-binding</keyword>
<comment type="subcellular location">
    <subcellularLocation>
        <location evidence="1">Cell membrane</location>
        <topology evidence="1">Multi-pass membrane protein</topology>
    </subcellularLocation>
</comment>
<feature type="domain" description="ABC transmembrane type-1" evidence="9">
    <location>
        <begin position="1"/>
        <end position="278"/>
    </location>
</feature>
<dbReference type="PROSITE" id="PS00211">
    <property type="entry name" value="ABC_TRANSPORTER_1"/>
    <property type="match status" value="1"/>
</dbReference>
<dbReference type="Proteomes" id="UP001461341">
    <property type="component" value="Chromosome"/>
</dbReference>
<dbReference type="PROSITE" id="PS50929">
    <property type="entry name" value="ABC_TM1F"/>
    <property type="match status" value="1"/>
</dbReference>
<dbReference type="InterPro" id="IPR039421">
    <property type="entry name" value="Type_1_exporter"/>
</dbReference>
<keyword evidence="5 7" id="KW-1133">Transmembrane helix</keyword>
<dbReference type="Gene3D" id="3.40.50.300">
    <property type="entry name" value="P-loop containing nucleotide triphosphate hydrolases"/>
    <property type="match status" value="1"/>
</dbReference>
<evidence type="ECO:0000256" key="2">
    <source>
        <dbReference type="ARBA" id="ARBA00022692"/>
    </source>
</evidence>
<name>A0ABZ2Y9I6_9BACT</name>
<feature type="transmembrane region" description="Helical" evidence="7">
    <location>
        <begin position="106"/>
        <end position="130"/>
    </location>
</feature>
<dbReference type="Pfam" id="PF00664">
    <property type="entry name" value="ABC_membrane"/>
    <property type="match status" value="1"/>
</dbReference>
<evidence type="ECO:0000256" key="7">
    <source>
        <dbReference type="SAM" id="Phobius"/>
    </source>
</evidence>
<dbReference type="InterPro" id="IPR036640">
    <property type="entry name" value="ABC1_TM_sf"/>
</dbReference>
<evidence type="ECO:0000256" key="4">
    <source>
        <dbReference type="ARBA" id="ARBA00022840"/>
    </source>
</evidence>
<organism evidence="10 11">
    <name type="scientific">Thermatribacter velox</name>
    <dbReference type="NCBI Taxonomy" id="3039681"/>
    <lineage>
        <taxon>Bacteria</taxon>
        <taxon>Pseudomonadati</taxon>
        <taxon>Atribacterota</taxon>
        <taxon>Atribacteria</taxon>
        <taxon>Atribacterales</taxon>
        <taxon>Thermatribacteraceae</taxon>
        <taxon>Thermatribacter</taxon>
    </lineage>
</organism>
<dbReference type="RefSeq" id="WP_369017803.1">
    <property type="nucleotide sequence ID" value="NZ_CP121689.1"/>
</dbReference>
<feature type="domain" description="ABC transporter" evidence="8">
    <location>
        <begin position="312"/>
        <end position="545"/>
    </location>
</feature>
<evidence type="ECO:0000256" key="6">
    <source>
        <dbReference type="ARBA" id="ARBA00023136"/>
    </source>
</evidence>
<evidence type="ECO:0000256" key="1">
    <source>
        <dbReference type="ARBA" id="ARBA00004651"/>
    </source>
</evidence>
<keyword evidence="4 10" id="KW-0067">ATP-binding</keyword>